<reference evidence="8" key="1">
    <citation type="submission" date="2021-04" db="EMBL/GenBank/DDBJ databases">
        <title>The complete genome sequence of Caulobacter sp. S6.</title>
        <authorList>
            <person name="Tang Y."/>
            <person name="Ouyang W."/>
            <person name="Liu Q."/>
            <person name="Huang B."/>
            <person name="Guo Z."/>
            <person name="Lei P."/>
        </authorList>
    </citation>
    <scope>NUCLEOTIDE SEQUENCE</scope>
    <source>
        <strain evidence="8">S6</strain>
    </source>
</reference>
<sequence>MNKARAPHPTLLLVVCCWAALAEGFNLQAAGVTLPILAPLFKLSSGDGRGVLGGFLSTKSLFLSSSTFGLLFGALVGGRAADLIGRGRVASASVTLLAVFSAATALCGDASSLLWCRFLAGLGLGGALPNLIAMVSEAAGAGRRNTAMGFLYASLPMGGVSVSLLSYLFGDQAHWRLIYLVGGAVPLIAAPALLRLGPPRPEGASAGRAMAVGQVLFGPRARRTLVLWLAFFCALIAQYVLLGWMPSLLVAKGFSHPQAALAQLAFNLLGAIGSAATGALSDRAGRKRIVAITFIAAIVALVLVSLAPPAFALSIGLSALLGWAVSGSQTLVYAVAPTVYPAEARGAGVGFAVAVGRVGAALGPLVAGAMLATGGGPTSVLGLLAALMALAGAAALWLCSAER</sequence>
<dbReference type="Pfam" id="PF07690">
    <property type="entry name" value="MFS_1"/>
    <property type="match status" value="1"/>
</dbReference>
<dbReference type="PANTHER" id="PTHR23508:SF10">
    <property type="entry name" value="CARBOXYLIC ACID TRANSPORTER PROTEIN HOMOLOG"/>
    <property type="match status" value="1"/>
</dbReference>
<dbReference type="PROSITE" id="PS50850">
    <property type="entry name" value="MFS"/>
    <property type="match status" value="1"/>
</dbReference>
<feature type="transmembrane region" description="Helical" evidence="5">
    <location>
        <begin position="147"/>
        <end position="169"/>
    </location>
</feature>
<evidence type="ECO:0000256" key="1">
    <source>
        <dbReference type="ARBA" id="ARBA00004141"/>
    </source>
</evidence>
<dbReference type="Gene3D" id="1.20.1250.20">
    <property type="entry name" value="MFS general substrate transporter like domains"/>
    <property type="match status" value="2"/>
</dbReference>
<dbReference type="EMBL" id="CP073078">
    <property type="protein sequence ID" value="QUD85926.1"/>
    <property type="molecule type" value="Genomic_DNA"/>
</dbReference>
<evidence type="ECO:0000313" key="9">
    <source>
        <dbReference type="Proteomes" id="UP000676409"/>
    </source>
</evidence>
<dbReference type="GO" id="GO:0046943">
    <property type="term" value="F:carboxylic acid transmembrane transporter activity"/>
    <property type="evidence" value="ECO:0007669"/>
    <property type="project" value="TreeGrafter"/>
</dbReference>
<dbReference type="InterPro" id="IPR011701">
    <property type="entry name" value="MFS"/>
</dbReference>
<accession>A0A975FVI4</accession>
<keyword evidence="6" id="KW-0732">Signal</keyword>
<evidence type="ECO:0000313" key="8">
    <source>
        <dbReference type="EMBL" id="QUD85926.1"/>
    </source>
</evidence>
<dbReference type="Proteomes" id="UP000676409">
    <property type="component" value="Chromosome"/>
</dbReference>
<dbReference type="RefSeq" id="WP_211935978.1">
    <property type="nucleotide sequence ID" value="NZ_CP073078.1"/>
</dbReference>
<gene>
    <name evidence="8" type="ORF">KCG34_12490</name>
</gene>
<feature type="transmembrane region" description="Helical" evidence="5">
    <location>
        <begin position="313"/>
        <end position="336"/>
    </location>
</feature>
<feature type="transmembrane region" description="Helical" evidence="5">
    <location>
        <begin position="348"/>
        <end position="372"/>
    </location>
</feature>
<keyword evidence="9" id="KW-1185">Reference proteome</keyword>
<organism evidence="8 9">
    <name type="scientific">Phenylobacterium montanum</name>
    <dbReference type="NCBI Taxonomy" id="2823693"/>
    <lineage>
        <taxon>Bacteria</taxon>
        <taxon>Pseudomonadati</taxon>
        <taxon>Pseudomonadota</taxon>
        <taxon>Alphaproteobacteria</taxon>
        <taxon>Caulobacterales</taxon>
        <taxon>Caulobacteraceae</taxon>
        <taxon>Phenylobacterium</taxon>
    </lineage>
</organism>
<dbReference type="PANTHER" id="PTHR23508">
    <property type="entry name" value="CARBOXYLIC ACID TRANSPORTER PROTEIN HOMOLOG"/>
    <property type="match status" value="1"/>
</dbReference>
<keyword evidence="4 5" id="KW-0472">Membrane</keyword>
<feature type="transmembrane region" description="Helical" evidence="5">
    <location>
        <begin position="225"/>
        <end position="245"/>
    </location>
</feature>
<feature type="transmembrane region" description="Helical" evidence="5">
    <location>
        <begin position="112"/>
        <end position="135"/>
    </location>
</feature>
<dbReference type="InterPro" id="IPR005829">
    <property type="entry name" value="Sugar_transporter_CS"/>
</dbReference>
<feature type="transmembrane region" description="Helical" evidence="5">
    <location>
        <begin position="257"/>
        <end position="277"/>
    </location>
</feature>
<dbReference type="SUPFAM" id="SSF103473">
    <property type="entry name" value="MFS general substrate transporter"/>
    <property type="match status" value="1"/>
</dbReference>
<evidence type="ECO:0000256" key="2">
    <source>
        <dbReference type="ARBA" id="ARBA00022692"/>
    </source>
</evidence>
<feature type="transmembrane region" description="Helical" evidence="5">
    <location>
        <begin position="378"/>
        <end position="399"/>
    </location>
</feature>
<dbReference type="InterPro" id="IPR020846">
    <property type="entry name" value="MFS_dom"/>
</dbReference>
<feature type="signal peptide" evidence="6">
    <location>
        <begin position="1"/>
        <end position="22"/>
    </location>
</feature>
<feature type="domain" description="Major facilitator superfamily (MFS) profile" evidence="7">
    <location>
        <begin position="12"/>
        <end position="403"/>
    </location>
</feature>
<keyword evidence="2 5" id="KW-0812">Transmembrane</keyword>
<dbReference type="KEGG" id="caul:KCG34_12490"/>
<proteinExistence type="predicted"/>
<evidence type="ECO:0000256" key="5">
    <source>
        <dbReference type="SAM" id="Phobius"/>
    </source>
</evidence>
<evidence type="ECO:0000256" key="4">
    <source>
        <dbReference type="ARBA" id="ARBA00023136"/>
    </source>
</evidence>
<feature type="transmembrane region" description="Helical" evidence="5">
    <location>
        <begin position="289"/>
        <end position="307"/>
    </location>
</feature>
<dbReference type="InterPro" id="IPR036259">
    <property type="entry name" value="MFS_trans_sf"/>
</dbReference>
<dbReference type="AlphaFoldDB" id="A0A975FVI4"/>
<dbReference type="PROSITE" id="PS00216">
    <property type="entry name" value="SUGAR_TRANSPORT_1"/>
    <property type="match status" value="1"/>
</dbReference>
<dbReference type="GO" id="GO:0005886">
    <property type="term" value="C:plasma membrane"/>
    <property type="evidence" value="ECO:0007669"/>
    <property type="project" value="TreeGrafter"/>
</dbReference>
<name>A0A975FVI4_9CAUL</name>
<evidence type="ECO:0000256" key="3">
    <source>
        <dbReference type="ARBA" id="ARBA00022989"/>
    </source>
</evidence>
<keyword evidence="3 5" id="KW-1133">Transmembrane helix</keyword>
<comment type="subcellular location">
    <subcellularLocation>
        <location evidence="1">Membrane</location>
        <topology evidence="1">Multi-pass membrane protein</topology>
    </subcellularLocation>
</comment>
<feature type="transmembrane region" description="Helical" evidence="5">
    <location>
        <begin position="175"/>
        <end position="194"/>
    </location>
</feature>
<feature type="transmembrane region" description="Helical" evidence="5">
    <location>
        <begin position="89"/>
        <end position="106"/>
    </location>
</feature>
<evidence type="ECO:0000259" key="7">
    <source>
        <dbReference type="PROSITE" id="PS50850"/>
    </source>
</evidence>
<evidence type="ECO:0000256" key="6">
    <source>
        <dbReference type="SAM" id="SignalP"/>
    </source>
</evidence>
<feature type="chain" id="PRO_5037860502" evidence="6">
    <location>
        <begin position="23"/>
        <end position="403"/>
    </location>
</feature>
<feature type="transmembrane region" description="Helical" evidence="5">
    <location>
        <begin position="53"/>
        <end position="77"/>
    </location>
</feature>
<protein>
    <submittedName>
        <fullName evidence="8">MFS transporter</fullName>
    </submittedName>
</protein>